<dbReference type="AlphaFoldDB" id="A0ABD6W8C3"/>
<organism evidence="1 2">
    <name type="scientific">Rathayibacter rathayi</name>
    <name type="common">Corynebacterium rathayi</name>
    <dbReference type="NCBI Taxonomy" id="33887"/>
    <lineage>
        <taxon>Bacteria</taxon>
        <taxon>Bacillati</taxon>
        <taxon>Actinomycetota</taxon>
        <taxon>Actinomycetes</taxon>
        <taxon>Micrococcales</taxon>
        <taxon>Microbacteriaceae</taxon>
        <taxon>Rathayibacter</taxon>
    </lineage>
</organism>
<proteinExistence type="predicted"/>
<name>A0ABD6W8C3_RATRA</name>
<comment type="caution">
    <text evidence="1">The sequence shown here is derived from an EMBL/GenBank/DDBJ whole genome shotgun (WGS) entry which is preliminary data.</text>
</comment>
<accession>A0ABD6W8C3</accession>
<dbReference type="EMBL" id="PSUL01000018">
    <property type="protein sequence ID" value="PPF13793.1"/>
    <property type="molecule type" value="Genomic_DNA"/>
</dbReference>
<sequence length="434" mass="45144">MSKKTHDTIVASADWTVPADDGVHRRTIVKGAAWTVPVVAVSIATPAAAASNTPTLAFTQASYSGTACGTISGVQVKRTTDGTTADPGKTVTVTLKDGYTFADGKTTHSGTTNANGLLSLPDITVPAEGGDSTFTATSTTLSASAPVKAKVVDGSAFYRADGTTNSRTHVPTKSTAVGNDTFLAPDGSLWLGDGKTAIATKVSKAISLINLPDGGTRVSYVSKGVAYYRTSEKTTERKHVPKDSTPVGNDTWLAPDKSLWLADGEKSIATDVSSANSLINSDGTTRVTYITGGVARYRTSTTDVIRSQVPKDSTAVGNDTYLDSDGNLWLGDGEEALAKKVTSAKSLINTDGTTRVTYVTDGVAHYKSATSDVARTHVPKNSTVVGNDTYLAPDGSLWIGDSTTAFAKNVTSAVSLINSNSNTFVTYETKPVCK</sequence>
<dbReference type="PROSITE" id="PS51318">
    <property type="entry name" value="TAT"/>
    <property type="match status" value="1"/>
</dbReference>
<reference evidence="1 2" key="1">
    <citation type="submission" date="2018-02" db="EMBL/GenBank/DDBJ databases">
        <title>Bacteriophage NCPPB3778 and a type I-E CRISPR drive the evolution of the US Biological Select Agent, Rathayibacter toxicus.</title>
        <authorList>
            <person name="Davis E.W.II."/>
            <person name="Tabima J.F."/>
            <person name="Weisberg A.J."/>
            <person name="Lopes L.D."/>
            <person name="Wiseman M.S."/>
            <person name="Wiseman M.S."/>
            <person name="Pupko T."/>
            <person name="Belcher M.S."/>
            <person name="Sechler A.J."/>
            <person name="Tancos M.A."/>
            <person name="Schroeder B.K."/>
            <person name="Murray T.D."/>
            <person name="Luster D.G."/>
            <person name="Schneider W.L."/>
            <person name="Rogers E."/>
            <person name="Andreote F.D."/>
            <person name="Grunwald N.J."/>
            <person name="Putnam M.L."/>
            <person name="Chang J.H."/>
        </authorList>
    </citation>
    <scope>NUCLEOTIDE SEQUENCE [LARGE SCALE GENOMIC DNA]</scope>
    <source>
        <strain evidence="1 2">AY1I9</strain>
    </source>
</reference>
<dbReference type="Proteomes" id="UP000237881">
    <property type="component" value="Unassembled WGS sequence"/>
</dbReference>
<evidence type="ECO:0000313" key="2">
    <source>
        <dbReference type="Proteomes" id="UP000237881"/>
    </source>
</evidence>
<dbReference type="RefSeq" id="WP_104248940.1">
    <property type="nucleotide sequence ID" value="NZ_PSUD01000018.1"/>
</dbReference>
<evidence type="ECO:0000313" key="1">
    <source>
        <dbReference type="EMBL" id="PPF13793.1"/>
    </source>
</evidence>
<protein>
    <submittedName>
        <fullName evidence="1">Uncharacterized protein</fullName>
    </submittedName>
</protein>
<dbReference type="InterPro" id="IPR006311">
    <property type="entry name" value="TAT_signal"/>
</dbReference>
<gene>
    <name evidence="1" type="ORF">C5C04_08910</name>
</gene>